<evidence type="ECO:0000313" key="2">
    <source>
        <dbReference type="Proteomes" id="UP000460715"/>
    </source>
</evidence>
<sequence length="77" mass="8360">MPRHDALPPTLQPLGLCRAAASAFLGISTTTFDQMVQDGRMPGPKRIGSRKVWDRRALEVAFSALPGDGDANPWDEP</sequence>
<evidence type="ECO:0008006" key="3">
    <source>
        <dbReference type="Google" id="ProtNLM"/>
    </source>
</evidence>
<gene>
    <name evidence="1" type="ORF">E0493_05345</name>
</gene>
<evidence type="ECO:0000313" key="1">
    <source>
        <dbReference type="EMBL" id="MXP62774.1"/>
    </source>
</evidence>
<dbReference type="Proteomes" id="UP000460715">
    <property type="component" value="Unassembled WGS sequence"/>
</dbReference>
<accession>A0A845B9J7</accession>
<comment type="caution">
    <text evidence="1">The sequence shown here is derived from an EMBL/GenBank/DDBJ whole genome shotgun (WGS) entry which is preliminary data.</text>
</comment>
<name>A0A845B9J7_9PROT</name>
<keyword evidence="2" id="KW-1185">Reference proteome</keyword>
<dbReference type="EMBL" id="SNVJ01000003">
    <property type="protein sequence ID" value="MXP62774.1"/>
    <property type="molecule type" value="Genomic_DNA"/>
</dbReference>
<reference evidence="1 2" key="1">
    <citation type="submission" date="2019-03" db="EMBL/GenBank/DDBJ databases">
        <title>Roseomonas sp. a novel Roseomonas species isolated from Sea whip Gorgonian.</title>
        <authorList>
            <person name="Li F."/>
            <person name="Pan X."/>
            <person name="Huang S."/>
            <person name="Li Z."/>
            <person name="Meng B."/>
        </authorList>
    </citation>
    <scope>NUCLEOTIDE SEQUENCE [LARGE SCALE GENOMIC DNA]</scope>
    <source>
        <strain evidence="1 2">M0104</strain>
    </source>
</reference>
<proteinExistence type="predicted"/>
<protein>
    <recommendedName>
        <fullName evidence="3">DNA-binding protein</fullName>
    </recommendedName>
</protein>
<organism evidence="1 2">
    <name type="scientific">Teichococcus coralli</name>
    <dbReference type="NCBI Taxonomy" id="2545983"/>
    <lineage>
        <taxon>Bacteria</taxon>
        <taxon>Pseudomonadati</taxon>
        <taxon>Pseudomonadota</taxon>
        <taxon>Alphaproteobacteria</taxon>
        <taxon>Acetobacterales</taxon>
        <taxon>Roseomonadaceae</taxon>
        <taxon>Roseomonas</taxon>
    </lineage>
</organism>
<dbReference type="AlphaFoldDB" id="A0A845B9J7"/>